<dbReference type="PROSITE" id="PS51197">
    <property type="entry name" value="HTH_RRF2_2"/>
    <property type="match status" value="1"/>
</dbReference>
<reference evidence="1" key="1">
    <citation type="submission" date="2018-05" db="EMBL/GenBank/DDBJ databases">
        <authorList>
            <person name="Lanie J.A."/>
            <person name="Ng W.-L."/>
            <person name="Kazmierczak K.M."/>
            <person name="Andrzejewski T.M."/>
            <person name="Davidsen T.M."/>
            <person name="Wayne K.J."/>
            <person name="Tettelin H."/>
            <person name="Glass J.I."/>
            <person name="Rusch D."/>
            <person name="Podicherti R."/>
            <person name="Tsui H.-C.T."/>
            <person name="Winkler M.E."/>
        </authorList>
    </citation>
    <scope>NUCLEOTIDE SEQUENCE</scope>
</reference>
<dbReference type="PANTHER" id="PTHR33221">
    <property type="entry name" value="WINGED HELIX-TURN-HELIX TRANSCRIPTIONAL REGULATOR, RRF2 FAMILY"/>
    <property type="match status" value="1"/>
</dbReference>
<dbReference type="EMBL" id="UINC01059049">
    <property type="protein sequence ID" value="SVB82020.1"/>
    <property type="molecule type" value="Genomic_DNA"/>
</dbReference>
<dbReference type="InterPro" id="IPR036390">
    <property type="entry name" value="WH_DNA-bd_sf"/>
</dbReference>
<dbReference type="InterPro" id="IPR036388">
    <property type="entry name" value="WH-like_DNA-bd_sf"/>
</dbReference>
<name>A0A382H418_9ZZZZ</name>
<dbReference type="InterPro" id="IPR000944">
    <property type="entry name" value="Tscrpt_reg_Rrf2"/>
</dbReference>
<evidence type="ECO:0008006" key="2">
    <source>
        <dbReference type="Google" id="ProtNLM"/>
    </source>
</evidence>
<dbReference type="Pfam" id="PF02082">
    <property type="entry name" value="Rrf2"/>
    <property type="match status" value="1"/>
</dbReference>
<gene>
    <name evidence="1" type="ORF">METZ01_LOCUS234874</name>
</gene>
<dbReference type="SUPFAM" id="SSF46785">
    <property type="entry name" value="Winged helix' DNA-binding domain"/>
    <property type="match status" value="1"/>
</dbReference>
<sequence length="151" mass="16704">MIEPEVGRMRIPMKVDYGVRALVELALHYGEGPVQTAEIAYKQGIPEAYLDQLMTTLHKFGFVLSRRGPQGGHRLASEPQDIDLGMVMKTLDGSSSPLDCLINPLDCVFSETCAQQEVWKSVEEAIQNVLSDISLADLAQRQRLLATEGVF</sequence>
<proteinExistence type="predicted"/>
<evidence type="ECO:0000313" key="1">
    <source>
        <dbReference type="EMBL" id="SVB82020.1"/>
    </source>
</evidence>
<protein>
    <recommendedName>
        <fullName evidence="2">Rrf2 family transcriptional regulator</fullName>
    </recommendedName>
</protein>
<dbReference type="AlphaFoldDB" id="A0A382H418"/>
<dbReference type="NCBIfam" id="TIGR00738">
    <property type="entry name" value="rrf2_super"/>
    <property type="match status" value="1"/>
</dbReference>
<accession>A0A382H418</accession>
<dbReference type="GO" id="GO:0003700">
    <property type="term" value="F:DNA-binding transcription factor activity"/>
    <property type="evidence" value="ECO:0007669"/>
    <property type="project" value="TreeGrafter"/>
</dbReference>
<organism evidence="1">
    <name type="scientific">marine metagenome</name>
    <dbReference type="NCBI Taxonomy" id="408172"/>
    <lineage>
        <taxon>unclassified sequences</taxon>
        <taxon>metagenomes</taxon>
        <taxon>ecological metagenomes</taxon>
    </lineage>
</organism>
<dbReference type="Gene3D" id="1.10.10.10">
    <property type="entry name" value="Winged helix-like DNA-binding domain superfamily/Winged helix DNA-binding domain"/>
    <property type="match status" value="1"/>
</dbReference>
<dbReference type="GO" id="GO:0005829">
    <property type="term" value="C:cytosol"/>
    <property type="evidence" value="ECO:0007669"/>
    <property type="project" value="TreeGrafter"/>
</dbReference>
<dbReference type="PANTHER" id="PTHR33221:SF15">
    <property type="entry name" value="HTH-TYPE TRANSCRIPTIONAL REGULATOR YWGB-RELATED"/>
    <property type="match status" value="1"/>
</dbReference>